<name>A0AAV7I7X1_COTGL</name>
<keyword evidence="1" id="KW-1133">Transmembrane helix</keyword>
<keyword evidence="1" id="KW-0472">Membrane</keyword>
<keyword evidence="3" id="KW-1185">Reference proteome</keyword>
<feature type="transmembrane region" description="Helical" evidence="1">
    <location>
        <begin position="12"/>
        <end position="32"/>
    </location>
</feature>
<dbReference type="EMBL" id="JAHXZJ010001864">
    <property type="protein sequence ID" value="KAH0548870.1"/>
    <property type="molecule type" value="Genomic_DNA"/>
</dbReference>
<proteinExistence type="predicted"/>
<evidence type="ECO:0000313" key="2">
    <source>
        <dbReference type="EMBL" id="KAH0548870.1"/>
    </source>
</evidence>
<dbReference type="Proteomes" id="UP000826195">
    <property type="component" value="Unassembled WGS sequence"/>
</dbReference>
<keyword evidence="1" id="KW-0812">Transmembrane</keyword>
<sequence length="266" mass="30570">MMETLIKLRIAACLLTAILMIMFLTSICSIYLKARSKAAKLNNIKIIKLHWIEKMKVFVSQTEHLLFGSEGFQVSEYKRKLDDYVIPKVEAFFDFEDGDGSKKVVREMIQILIDYTKNYNNDYKNCVADFIKAVNNQVIKEKKTFTEPVSSTTQSIWLSYSLLLIFYEYSVEAELPADFNSNNSICHSLIVKIIPKLNFFFGKINSPTPTINTLRLLTNYLYDETEFSKDMTDKDALKPLVEEFKISSLSVKFYNALGGLIVTGNF</sequence>
<comment type="caution">
    <text evidence="2">The sequence shown here is derived from an EMBL/GenBank/DDBJ whole genome shotgun (WGS) entry which is preliminary data.</text>
</comment>
<organism evidence="2 3">
    <name type="scientific">Cotesia glomerata</name>
    <name type="common">Lepidopteran parasitic wasp</name>
    <name type="synonym">Apanteles glomeratus</name>
    <dbReference type="NCBI Taxonomy" id="32391"/>
    <lineage>
        <taxon>Eukaryota</taxon>
        <taxon>Metazoa</taxon>
        <taxon>Ecdysozoa</taxon>
        <taxon>Arthropoda</taxon>
        <taxon>Hexapoda</taxon>
        <taxon>Insecta</taxon>
        <taxon>Pterygota</taxon>
        <taxon>Neoptera</taxon>
        <taxon>Endopterygota</taxon>
        <taxon>Hymenoptera</taxon>
        <taxon>Apocrita</taxon>
        <taxon>Ichneumonoidea</taxon>
        <taxon>Braconidae</taxon>
        <taxon>Microgastrinae</taxon>
        <taxon>Cotesia</taxon>
    </lineage>
</organism>
<gene>
    <name evidence="2" type="ORF">KQX54_003540</name>
</gene>
<accession>A0AAV7I7X1</accession>
<reference evidence="2 3" key="1">
    <citation type="journal article" date="2021" name="J. Hered.">
        <title>A chromosome-level genome assembly of the parasitoid wasp, Cotesia glomerata (Hymenoptera: Braconidae).</title>
        <authorList>
            <person name="Pinto B.J."/>
            <person name="Weis J.J."/>
            <person name="Gamble T."/>
            <person name="Ode P.J."/>
            <person name="Paul R."/>
            <person name="Zaspel J.M."/>
        </authorList>
    </citation>
    <scope>NUCLEOTIDE SEQUENCE [LARGE SCALE GENOMIC DNA]</scope>
    <source>
        <strain evidence="2">CgM1</strain>
    </source>
</reference>
<dbReference type="AlphaFoldDB" id="A0AAV7I7X1"/>
<protein>
    <submittedName>
        <fullName evidence="2">Uncharacterized protein</fullName>
    </submittedName>
</protein>
<evidence type="ECO:0000256" key="1">
    <source>
        <dbReference type="SAM" id="Phobius"/>
    </source>
</evidence>
<evidence type="ECO:0000313" key="3">
    <source>
        <dbReference type="Proteomes" id="UP000826195"/>
    </source>
</evidence>